<feature type="transmembrane region" description="Helical" evidence="1">
    <location>
        <begin position="273"/>
        <end position="295"/>
    </location>
</feature>
<feature type="transmembrane region" description="Helical" evidence="1">
    <location>
        <begin position="154"/>
        <end position="174"/>
    </location>
</feature>
<feature type="transmembrane region" description="Helical" evidence="1">
    <location>
        <begin position="301"/>
        <end position="324"/>
    </location>
</feature>
<sequence length="407" mass="44097">MQAHAKPASTSFMLFVAPHRTMFLSGAVMLLVSFAMWAAELGARAGLLPTIGWALPPGWMHALLVTSGVFPFFMFGFLLTAMPRWQGYDKIASGRWLWAWRLLAAGWALIIVGMIVPGVAVPGLVLVFLGWGGMQRILWQVAHHGDLEALHARLVCYAMIAGMAAVLAWLGFALSGNPVWGRIAIEVAVFCSLLPVFFGVCHRMVPFFSSSVIPAYVMVRPLWVLVLVVGGSVLHAALDVAGWLSLRWIVDAPAAYAALWLSRQWRPVPAMKVPLLGMLHIGFLWLGIALTLFAIQGVASLLGYSVLGMAPLHALGVGFFGSVLMAMVSRVTLGHSGRKLAADRLTWALFLGLEVVVVARIAAELVPAGWSAIVMLLAVLGWLGVFGAWASRYLPIYWRPRSDGRPG</sequence>
<evidence type="ECO:0000256" key="1">
    <source>
        <dbReference type="SAM" id="Phobius"/>
    </source>
</evidence>
<feature type="transmembrane region" description="Helical" evidence="1">
    <location>
        <begin position="59"/>
        <end position="79"/>
    </location>
</feature>
<evidence type="ECO:0000313" key="3">
    <source>
        <dbReference type="Proteomes" id="UP000186819"/>
    </source>
</evidence>
<feature type="transmembrane region" description="Helical" evidence="1">
    <location>
        <begin position="345"/>
        <end position="363"/>
    </location>
</feature>
<keyword evidence="3" id="KW-1185">Reference proteome</keyword>
<accession>A0A1N6RH32</accession>
<feature type="transmembrane region" description="Helical" evidence="1">
    <location>
        <begin position="213"/>
        <end position="234"/>
    </location>
</feature>
<reference evidence="3" key="1">
    <citation type="submission" date="2017-01" db="EMBL/GenBank/DDBJ databases">
        <authorList>
            <person name="Varghese N."/>
            <person name="Submissions S."/>
        </authorList>
    </citation>
    <scope>NUCLEOTIDE SEQUENCE [LARGE SCALE GENOMIC DNA]</scope>
    <source>
        <strain evidence="3">ATCC 51758</strain>
    </source>
</reference>
<feature type="transmembrane region" description="Helical" evidence="1">
    <location>
        <begin position="21"/>
        <end position="39"/>
    </location>
</feature>
<organism evidence="2 3">
    <name type="scientific">Aromatoleum tolulyticum</name>
    <dbReference type="NCBI Taxonomy" id="34027"/>
    <lineage>
        <taxon>Bacteria</taxon>
        <taxon>Pseudomonadati</taxon>
        <taxon>Pseudomonadota</taxon>
        <taxon>Betaproteobacteria</taxon>
        <taxon>Rhodocyclales</taxon>
        <taxon>Rhodocyclaceae</taxon>
        <taxon>Aromatoleum</taxon>
    </lineage>
</organism>
<dbReference type="OrthoDB" id="9770040at2"/>
<dbReference type="RefSeq" id="WP_076601229.1">
    <property type="nucleotide sequence ID" value="NZ_FTMD01000003.1"/>
</dbReference>
<keyword evidence="1" id="KW-1133">Transmembrane helix</keyword>
<dbReference type="Pfam" id="PF05940">
    <property type="entry name" value="NnrS"/>
    <property type="match status" value="1"/>
</dbReference>
<keyword evidence="1" id="KW-0472">Membrane</keyword>
<dbReference type="Proteomes" id="UP000186819">
    <property type="component" value="Unassembled WGS sequence"/>
</dbReference>
<dbReference type="STRING" id="34027.SAMN05421829_103243"/>
<keyword evidence="1" id="KW-0812">Transmembrane</keyword>
<dbReference type="InterPro" id="IPR010266">
    <property type="entry name" value="NnrS"/>
</dbReference>
<feature type="transmembrane region" description="Helical" evidence="1">
    <location>
        <begin position="369"/>
        <end position="391"/>
    </location>
</feature>
<feature type="transmembrane region" description="Helical" evidence="1">
    <location>
        <begin position="180"/>
        <end position="201"/>
    </location>
</feature>
<protein>
    <submittedName>
        <fullName evidence="2">Uncharacterized protein involved in response to NO</fullName>
    </submittedName>
</protein>
<name>A0A1N6RH32_9RHOO</name>
<gene>
    <name evidence="2" type="ORF">SAMN05421829_103243</name>
</gene>
<evidence type="ECO:0000313" key="2">
    <source>
        <dbReference type="EMBL" id="SIQ28141.1"/>
    </source>
</evidence>
<dbReference type="AlphaFoldDB" id="A0A1N6RH32"/>
<dbReference type="EMBL" id="FTMD01000003">
    <property type="protein sequence ID" value="SIQ28141.1"/>
    <property type="molecule type" value="Genomic_DNA"/>
</dbReference>
<proteinExistence type="predicted"/>